<name>A0A4R7P0Z0_9GAMM</name>
<comment type="caution">
    <text evidence="3">The sequence shown here is derived from an EMBL/GenBank/DDBJ whole genome shotgun (WGS) entry which is preliminary data.</text>
</comment>
<evidence type="ECO:0000313" key="3">
    <source>
        <dbReference type="EMBL" id="TDU26899.1"/>
    </source>
</evidence>
<dbReference type="Proteomes" id="UP000295341">
    <property type="component" value="Unassembled WGS sequence"/>
</dbReference>
<dbReference type="Gene3D" id="3.40.50.1820">
    <property type="entry name" value="alpha/beta hydrolase"/>
    <property type="match status" value="1"/>
</dbReference>
<feature type="transmembrane region" description="Helical" evidence="1">
    <location>
        <begin position="139"/>
        <end position="159"/>
    </location>
</feature>
<organism evidence="3 4">
    <name type="scientific">Panacagrimonas perspica</name>
    <dbReference type="NCBI Taxonomy" id="381431"/>
    <lineage>
        <taxon>Bacteria</taxon>
        <taxon>Pseudomonadati</taxon>
        <taxon>Pseudomonadota</taxon>
        <taxon>Gammaproteobacteria</taxon>
        <taxon>Nevskiales</taxon>
        <taxon>Nevskiaceae</taxon>
        <taxon>Panacagrimonas</taxon>
    </lineage>
</organism>
<keyword evidence="1" id="KW-0472">Membrane</keyword>
<keyword evidence="1" id="KW-0812">Transmembrane</keyword>
<dbReference type="RefSeq" id="WP_133883055.1">
    <property type="nucleotide sequence ID" value="NZ_MWIN01000009.1"/>
</dbReference>
<dbReference type="InterPro" id="IPR000073">
    <property type="entry name" value="AB_hydrolase_1"/>
</dbReference>
<dbReference type="AlphaFoldDB" id="A0A4R7P0Z0"/>
<keyword evidence="4" id="KW-1185">Reference proteome</keyword>
<evidence type="ECO:0000313" key="4">
    <source>
        <dbReference type="Proteomes" id="UP000295341"/>
    </source>
</evidence>
<dbReference type="OrthoDB" id="6251202at2"/>
<reference evidence="3 4" key="1">
    <citation type="submission" date="2019-03" db="EMBL/GenBank/DDBJ databases">
        <title>Genomic Encyclopedia of Type Strains, Phase IV (KMG-IV): sequencing the most valuable type-strain genomes for metagenomic binning, comparative biology and taxonomic classification.</title>
        <authorList>
            <person name="Goeker M."/>
        </authorList>
    </citation>
    <scope>NUCLEOTIDE SEQUENCE [LARGE SCALE GENOMIC DNA]</scope>
    <source>
        <strain evidence="3 4">DSM 26377</strain>
    </source>
</reference>
<evidence type="ECO:0000259" key="2">
    <source>
        <dbReference type="Pfam" id="PF12697"/>
    </source>
</evidence>
<feature type="domain" description="AB hydrolase-1" evidence="2">
    <location>
        <begin position="24"/>
        <end position="265"/>
    </location>
</feature>
<dbReference type="PANTHER" id="PTHR46438">
    <property type="entry name" value="ALPHA/BETA-HYDROLASES SUPERFAMILY PROTEIN"/>
    <property type="match status" value="1"/>
</dbReference>
<proteinExistence type="predicted"/>
<dbReference type="Pfam" id="PF12697">
    <property type="entry name" value="Abhydrolase_6"/>
    <property type="match status" value="1"/>
</dbReference>
<dbReference type="SUPFAM" id="SSF53474">
    <property type="entry name" value="alpha/beta-Hydrolases"/>
    <property type="match status" value="1"/>
</dbReference>
<sequence>MSVESAGGQPVPNDAYVGGSGSPLLLLHGIGGSWHIWKPVLKGLEARHRVFALTLPGHCEGPDCAIEGDATVGGLADQVIQMMAARGVTSAHVAGNSLGGWLSIELARRGFARSVTALSPAGGWSHISSFEQIRKRFRLFFALMPFILFLASPFLRFAGFRKLLGAETMEHGDRMPADEFRYSLRAMVKTRAFLGLLRTMGRDGPVGAISPARIPIRIAWSEHDRVIPFEKFGVHIMSSIAGAEKTIVTGAGHVPMYDEPEQVVAQILEVTTRTEREEAAAVHGSLAA</sequence>
<keyword evidence="1" id="KW-1133">Transmembrane helix</keyword>
<dbReference type="EMBL" id="SOBT01000010">
    <property type="protein sequence ID" value="TDU26899.1"/>
    <property type="molecule type" value="Genomic_DNA"/>
</dbReference>
<dbReference type="PANTHER" id="PTHR46438:SF11">
    <property type="entry name" value="LIPASE-RELATED"/>
    <property type="match status" value="1"/>
</dbReference>
<dbReference type="InterPro" id="IPR029058">
    <property type="entry name" value="AB_hydrolase_fold"/>
</dbReference>
<evidence type="ECO:0000256" key="1">
    <source>
        <dbReference type="SAM" id="Phobius"/>
    </source>
</evidence>
<accession>A0A4R7P0Z0</accession>
<protein>
    <submittedName>
        <fullName evidence="3">Pimeloyl-ACP methyl ester carboxylesterase</fullName>
    </submittedName>
</protein>
<gene>
    <name evidence="3" type="ORF">DFR24_3931</name>
</gene>